<keyword evidence="4 5" id="KW-0472">Membrane</keyword>
<keyword evidence="2 5" id="KW-0812">Transmembrane</keyword>
<reference evidence="7 8" key="1">
    <citation type="submission" date="2019-08" db="EMBL/GenBank/DDBJ databases">
        <authorList>
            <person name="Ye J."/>
        </authorList>
    </citation>
    <scope>NUCLEOTIDE SEQUENCE [LARGE SCALE GENOMIC DNA]</scope>
    <source>
        <strain evidence="7 8">TK008</strain>
    </source>
</reference>
<feature type="domain" description="Yip1" evidence="6">
    <location>
        <begin position="13"/>
        <end position="180"/>
    </location>
</feature>
<name>A0A5C6S425_9RHOB</name>
<dbReference type="EMBL" id="VOPL01000003">
    <property type="protein sequence ID" value="TXB69219.1"/>
    <property type="molecule type" value="Genomic_DNA"/>
</dbReference>
<keyword evidence="3 5" id="KW-1133">Transmembrane helix</keyword>
<evidence type="ECO:0000256" key="1">
    <source>
        <dbReference type="ARBA" id="ARBA00004141"/>
    </source>
</evidence>
<dbReference type="GO" id="GO:0016020">
    <property type="term" value="C:membrane"/>
    <property type="evidence" value="ECO:0007669"/>
    <property type="project" value="UniProtKB-SubCell"/>
</dbReference>
<feature type="transmembrane region" description="Helical" evidence="5">
    <location>
        <begin position="162"/>
        <end position="190"/>
    </location>
</feature>
<dbReference type="OrthoDB" id="7688451at2"/>
<proteinExistence type="predicted"/>
<dbReference type="InterPro" id="IPR006977">
    <property type="entry name" value="Yip1_dom"/>
</dbReference>
<evidence type="ECO:0000256" key="4">
    <source>
        <dbReference type="ARBA" id="ARBA00023136"/>
    </source>
</evidence>
<keyword evidence="8" id="KW-1185">Reference proteome</keyword>
<feature type="transmembrane region" description="Helical" evidence="5">
    <location>
        <begin position="105"/>
        <end position="122"/>
    </location>
</feature>
<feature type="transmembrane region" description="Helical" evidence="5">
    <location>
        <begin position="76"/>
        <end position="98"/>
    </location>
</feature>
<evidence type="ECO:0000256" key="2">
    <source>
        <dbReference type="ARBA" id="ARBA00022692"/>
    </source>
</evidence>
<evidence type="ECO:0000256" key="3">
    <source>
        <dbReference type="ARBA" id="ARBA00022989"/>
    </source>
</evidence>
<feature type="transmembrane region" description="Helical" evidence="5">
    <location>
        <begin position="35"/>
        <end position="56"/>
    </location>
</feature>
<evidence type="ECO:0000259" key="6">
    <source>
        <dbReference type="Pfam" id="PF04893"/>
    </source>
</evidence>
<comment type="subcellular location">
    <subcellularLocation>
        <location evidence="1">Membrane</location>
        <topology evidence="1">Multi-pass membrane protein</topology>
    </subcellularLocation>
</comment>
<dbReference type="RefSeq" id="WP_147097806.1">
    <property type="nucleotide sequence ID" value="NZ_JBHUFH010000011.1"/>
</dbReference>
<gene>
    <name evidence="7" type="ORF">FQV27_09650</name>
</gene>
<protein>
    <submittedName>
        <fullName evidence="7">YIP1 family protein</fullName>
    </submittedName>
</protein>
<accession>A0A5C6S425</accession>
<organism evidence="7 8">
    <name type="scientific">Paracoccus aurantiacus</name>
    <dbReference type="NCBI Taxonomy" id="2599412"/>
    <lineage>
        <taxon>Bacteria</taxon>
        <taxon>Pseudomonadati</taxon>
        <taxon>Pseudomonadota</taxon>
        <taxon>Alphaproteobacteria</taxon>
        <taxon>Rhodobacterales</taxon>
        <taxon>Paracoccaceae</taxon>
        <taxon>Paracoccus</taxon>
    </lineage>
</organism>
<sequence length="199" mass="20917">MTFDDFIILARNTFRDPPLAFAQLRRLDLPVSARWMALLLLAALSSIMAALAMRVFPALSDGGLGLPELSPMSRAGLQLAGMALTAWLVAVIGGAFGGRGDFSDALLVVAWLEFLMLAAQIVQLGVMLVFPLLGSMLGIAALLAILWASVQMIKALHGFSNAALVFMGLLGAGLVVLLFLSVMAGALGLMPELPAEVQP</sequence>
<evidence type="ECO:0000256" key="5">
    <source>
        <dbReference type="SAM" id="Phobius"/>
    </source>
</evidence>
<evidence type="ECO:0000313" key="8">
    <source>
        <dbReference type="Proteomes" id="UP000321562"/>
    </source>
</evidence>
<evidence type="ECO:0000313" key="7">
    <source>
        <dbReference type="EMBL" id="TXB69219.1"/>
    </source>
</evidence>
<dbReference type="Proteomes" id="UP000321562">
    <property type="component" value="Unassembled WGS sequence"/>
</dbReference>
<dbReference type="Pfam" id="PF04893">
    <property type="entry name" value="Yip1"/>
    <property type="match status" value="1"/>
</dbReference>
<dbReference type="AlphaFoldDB" id="A0A5C6S425"/>
<feature type="transmembrane region" description="Helical" evidence="5">
    <location>
        <begin position="128"/>
        <end position="150"/>
    </location>
</feature>
<comment type="caution">
    <text evidence="7">The sequence shown here is derived from an EMBL/GenBank/DDBJ whole genome shotgun (WGS) entry which is preliminary data.</text>
</comment>